<reference evidence="12 13" key="1">
    <citation type="submission" date="2015-09" db="EMBL/GenBank/DDBJ databases">
        <title>Draft genome sequence of Alicyclobacillus ferrooxydans DSM 22381.</title>
        <authorList>
            <person name="Hemp J."/>
        </authorList>
    </citation>
    <scope>NUCLEOTIDE SEQUENCE [LARGE SCALE GENOMIC DNA]</scope>
    <source>
        <strain evidence="12 13">TC-34</strain>
    </source>
</reference>
<dbReference type="PATRIC" id="fig|471514.4.peg.4635"/>
<keyword evidence="4 11" id="KW-0812">Transmembrane</keyword>
<evidence type="ECO:0000256" key="8">
    <source>
        <dbReference type="ARBA" id="ARBA00022989"/>
    </source>
</evidence>
<keyword evidence="8 11" id="KW-1133">Transmembrane helix</keyword>
<dbReference type="PIRSF" id="PIRSF001296">
    <property type="entry name" value="K_ATPase_KdpC"/>
    <property type="match status" value="1"/>
</dbReference>
<proteinExistence type="inferred from homology"/>
<feature type="transmembrane region" description="Helical" evidence="11">
    <location>
        <begin position="12"/>
        <end position="34"/>
    </location>
</feature>
<evidence type="ECO:0000256" key="10">
    <source>
        <dbReference type="ARBA" id="ARBA00023136"/>
    </source>
</evidence>
<keyword evidence="2 11" id="KW-1003">Cell membrane</keyword>
<name>A0A0P9CGZ4_9BACL</name>
<keyword evidence="13" id="KW-1185">Reference proteome</keyword>
<organism evidence="12 13">
    <name type="scientific">Alicyclobacillus ferrooxydans</name>
    <dbReference type="NCBI Taxonomy" id="471514"/>
    <lineage>
        <taxon>Bacteria</taxon>
        <taxon>Bacillati</taxon>
        <taxon>Bacillota</taxon>
        <taxon>Bacilli</taxon>
        <taxon>Bacillales</taxon>
        <taxon>Alicyclobacillaceae</taxon>
        <taxon>Alicyclobacillus</taxon>
    </lineage>
</organism>
<evidence type="ECO:0000256" key="9">
    <source>
        <dbReference type="ARBA" id="ARBA00023065"/>
    </source>
</evidence>
<keyword evidence="10 11" id="KW-0472">Membrane</keyword>
<gene>
    <name evidence="11" type="primary">kdpC</name>
    <name evidence="12" type="ORF">AN477_18565</name>
</gene>
<dbReference type="PANTHER" id="PTHR30042">
    <property type="entry name" value="POTASSIUM-TRANSPORTING ATPASE C CHAIN"/>
    <property type="match status" value="1"/>
</dbReference>
<evidence type="ECO:0000256" key="4">
    <source>
        <dbReference type="ARBA" id="ARBA00022692"/>
    </source>
</evidence>
<keyword evidence="6 11" id="KW-0067">ATP-binding</keyword>
<evidence type="ECO:0000313" key="12">
    <source>
        <dbReference type="EMBL" id="KPV42304.1"/>
    </source>
</evidence>
<evidence type="ECO:0000256" key="3">
    <source>
        <dbReference type="ARBA" id="ARBA00022538"/>
    </source>
</evidence>
<evidence type="ECO:0000256" key="6">
    <source>
        <dbReference type="ARBA" id="ARBA00022840"/>
    </source>
</evidence>
<dbReference type="GO" id="GO:0005524">
    <property type="term" value="F:ATP binding"/>
    <property type="evidence" value="ECO:0007669"/>
    <property type="project" value="UniProtKB-UniRule"/>
</dbReference>
<dbReference type="PANTHER" id="PTHR30042:SF2">
    <property type="entry name" value="POTASSIUM-TRANSPORTING ATPASE KDPC SUBUNIT"/>
    <property type="match status" value="1"/>
</dbReference>
<comment type="subunit">
    <text evidence="11">The system is composed of three essential subunits: KdpA, KdpB and KdpC.</text>
</comment>
<evidence type="ECO:0000256" key="1">
    <source>
        <dbReference type="ARBA" id="ARBA00022448"/>
    </source>
</evidence>
<dbReference type="AlphaFoldDB" id="A0A0P9CGZ4"/>
<evidence type="ECO:0000256" key="5">
    <source>
        <dbReference type="ARBA" id="ARBA00022741"/>
    </source>
</evidence>
<evidence type="ECO:0000256" key="7">
    <source>
        <dbReference type="ARBA" id="ARBA00022958"/>
    </source>
</evidence>
<comment type="similarity">
    <text evidence="11">Belongs to the KdpC family.</text>
</comment>
<dbReference type="EMBL" id="LJCO01000079">
    <property type="protein sequence ID" value="KPV42304.1"/>
    <property type="molecule type" value="Genomic_DNA"/>
</dbReference>
<protein>
    <recommendedName>
        <fullName evidence="11">Potassium-transporting ATPase KdpC subunit</fullName>
    </recommendedName>
    <alternativeName>
        <fullName evidence="11">ATP phosphohydrolase [potassium-transporting] C chain</fullName>
    </alternativeName>
    <alternativeName>
        <fullName evidence="11">Potassium-binding and translocating subunit C</fullName>
    </alternativeName>
    <alternativeName>
        <fullName evidence="11">Potassium-translocating ATPase C chain</fullName>
    </alternativeName>
</protein>
<keyword evidence="1 11" id="KW-0813">Transport</keyword>
<dbReference type="OrthoDB" id="9809491at2"/>
<comment type="caution">
    <text evidence="12">The sequence shown here is derived from an EMBL/GenBank/DDBJ whole genome shotgun (WGS) entry which is preliminary data.</text>
</comment>
<comment type="subcellular location">
    <subcellularLocation>
        <location evidence="11">Cell membrane</location>
        <topology evidence="11">Single-pass membrane protein</topology>
    </subcellularLocation>
</comment>
<keyword evidence="3 11" id="KW-0633">Potassium transport</keyword>
<evidence type="ECO:0000256" key="2">
    <source>
        <dbReference type="ARBA" id="ARBA00022475"/>
    </source>
</evidence>
<keyword evidence="9 11" id="KW-0406">Ion transport</keyword>
<dbReference type="NCBIfam" id="TIGR00681">
    <property type="entry name" value="kdpC"/>
    <property type="match status" value="1"/>
</dbReference>
<dbReference type="GO" id="GO:0008556">
    <property type="term" value="F:P-type potassium transmembrane transporter activity"/>
    <property type="evidence" value="ECO:0007669"/>
    <property type="project" value="InterPro"/>
</dbReference>
<dbReference type="Proteomes" id="UP000050482">
    <property type="component" value="Unassembled WGS sequence"/>
</dbReference>
<dbReference type="HAMAP" id="MF_00276">
    <property type="entry name" value="KdpC"/>
    <property type="match status" value="1"/>
</dbReference>
<accession>A0A0P9CGZ4</accession>
<dbReference type="InterPro" id="IPR003820">
    <property type="entry name" value="KdpC"/>
</dbReference>
<dbReference type="NCBIfam" id="NF001454">
    <property type="entry name" value="PRK00315.1"/>
    <property type="match status" value="1"/>
</dbReference>
<comment type="function">
    <text evidence="11">Part of the high-affinity ATP-driven potassium transport (or Kdp) system, which catalyzes the hydrolysis of ATP coupled with the electrogenic transport of potassium into the cytoplasm. This subunit acts as a catalytic chaperone that increases the ATP-binding affinity of the ATP-hydrolyzing subunit KdpB by the formation of a transient KdpB/KdpC/ATP ternary complex.</text>
</comment>
<sequence>MVNLWRSLRFLVVSVVLLGLIYPLIVTGIGQLLFPYHANGSMIKLHGRVVGSMLIAQNVTNPGLFHYRPSAVNYAGNGSGGSNLGPTNPALIKEIKGNIQTVEQQNPGTPVSQIPPDMVESSASGLDPDISIQDAKIQVPRISKATGLSQQVLMALINRNEQGRFLGIWGQPMVNVMKLNLALLQQRGK</sequence>
<keyword evidence="7 11" id="KW-0630">Potassium</keyword>
<dbReference type="Pfam" id="PF02669">
    <property type="entry name" value="KdpC"/>
    <property type="match status" value="1"/>
</dbReference>
<dbReference type="RefSeq" id="WP_054970669.1">
    <property type="nucleotide sequence ID" value="NZ_LJCO01000079.1"/>
</dbReference>
<evidence type="ECO:0000256" key="11">
    <source>
        <dbReference type="HAMAP-Rule" id="MF_00276"/>
    </source>
</evidence>
<dbReference type="STRING" id="471514.AN477_18565"/>
<keyword evidence="5 11" id="KW-0547">Nucleotide-binding</keyword>
<evidence type="ECO:0000313" key="13">
    <source>
        <dbReference type="Proteomes" id="UP000050482"/>
    </source>
</evidence>
<dbReference type="GO" id="GO:0005886">
    <property type="term" value="C:plasma membrane"/>
    <property type="evidence" value="ECO:0007669"/>
    <property type="project" value="UniProtKB-SubCell"/>
</dbReference>